<evidence type="ECO:0000313" key="1">
    <source>
        <dbReference type="EMBL" id="CAG7836598.1"/>
    </source>
</evidence>
<name>A0A8J2LJE7_9HEXA</name>
<proteinExistence type="predicted"/>
<reference evidence="1" key="1">
    <citation type="submission" date="2021-06" db="EMBL/GenBank/DDBJ databases">
        <authorList>
            <person name="Hodson N. C."/>
            <person name="Mongue J. A."/>
            <person name="Jaron S. K."/>
        </authorList>
    </citation>
    <scope>NUCLEOTIDE SEQUENCE</scope>
</reference>
<comment type="caution">
    <text evidence="1">The sequence shown here is derived from an EMBL/GenBank/DDBJ whole genome shotgun (WGS) entry which is preliminary data.</text>
</comment>
<dbReference type="AlphaFoldDB" id="A0A8J2LJE7"/>
<dbReference type="Proteomes" id="UP000708208">
    <property type="component" value="Unassembled WGS sequence"/>
</dbReference>
<evidence type="ECO:0000313" key="2">
    <source>
        <dbReference type="Proteomes" id="UP000708208"/>
    </source>
</evidence>
<dbReference type="EMBL" id="CAJVCH010571088">
    <property type="protein sequence ID" value="CAG7836598.1"/>
    <property type="molecule type" value="Genomic_DNA"/>
</dbReference>
<gene>
    <name evidence="1" type="ORF">AFUS01_LOCUS45829</name>
</gene>
<protein>
    <submittedName>
        <fullName evidence="1">Uncharacterized protein</fullName>
    </submittedName>
</protein>
<accession>A0A8J2LJE7</accession>
<sequence length="78" mass="9064">VFSKFEQTWARRLDWILRAGGFIKIISKWKMMGGFGPQGSKEETLLPQISILVDFGRRGEAWNKIGNKIRKAHEEPFE</sequence>
<keyword evidence="2" id="KW-1185">Reference proteome</keyword>
<organism evidence="1 2">
    <name type="scientific">Allacma fusca</name>
    <dbReference type="NCBI Taxonomy" id="39272"/>
    <lineage>
        <taxon>Eukaryota</taxon>
        <taxon>Metazoa</taxon>
        <taxon>Ecdysozoa</taxon>
        <taxon>Arthropoda</taxon>
        <taxon>Hexapoda</taxon>
        <taxon>Collembola</taxon>
        <taxon>Symphypleona</taxon>
        <taxon>Sminthuridae</taxon>
        <taxon>Allacma</taxon>
    </lineage>
</organism>
<feature type="non-terminal residue" evidence="1">
    <location>
        <position position="1"/>
    </location>
</feature>